<feature type="active site" description="Proton donor/acceptor" evidence="11">
    <location>
        <position position="561"/>
    </location>
</feature>
<feature type="region of interest" description="Disordered" evidence="15">
    <location>
        <begin position="164"/>
        <end position="302"/>
    </location>
</feature>
<keyword evidence="14" id="KW-0175">Coiled coil</keyword>
<dbReference type="Gene3D" id="3.30.60.60">
    <property type="entry name" value="N-acetyl transferase-like"/>
    <property type="match status" value="1"/>
</dbReference>
<dbReference type="Gene3D" id="3.40.630.30">
    <property type="match status" value="1"/>
</dbReference>
<evidence type="ECO:0000256" key="8">
    <source>
        <dbReference type="ARBA" id="ARBA00022853"/>
    </source>
</evidence>
<dbReference type="Pfam" id="PF01853">
    <property type="entry name" value="MOZ_SAS"/>
    <property type="match status" value="1"/>
</dbReference>
<dbReference type="GO" id="GO:1990467">
    <property type="term" value="C:NuA3a histone acetyltransferase complex"/>
    <property type="evidence" value="ECO:0007669"/>
    <property type="project" value="TreeGrafter"/>
</dbReference>
<feature type="region of interest" description="Disordered" evidence="15">
    <location>
        <begin position="994"/>
        <end position="1017"/>
    </location>
</feature>
<feature type="region of interest" description="Disordered" evidence="15">
    <location>
        <begin position="621"/>
        <end position="644"/>
    </location>
</feature>
<feature type="compositionally biased region" description="Polar residues" evidence="15">
    <location>
        <begin position="1148"/>
        <end position="1175"/>
    </location>
</feature>
<keyword evidence="5" id="KW-0479">Metal-binding</keyword>
<dbReference type="Proteomes" id="UP001221757">
    <property type="component" value="Unassembled WGS sequence"/>
</dbReference>
<dbReference type="InterPro" id="IPR001965">
    <property type="entry name" value="Znf_PHD"/>
</dbReference>
<evidence type="ECO:0000256" key="13">
    <source>
        <dbReference type="RuleBase" id="RU361211"/>
    </source>
</evidence>
<feature type="compositionally biased region" description="Acidic residues" evidence="15">
    <location>
        <begin position="867"/>
        <end position="877"/>
    </location>
</feature>
<feature type="compositionally biased region" description="Pro residues" evidence="15">
    <location>
        <begin position="1414"/>
        <end position="1442"/>
    </location>
</feature>
<evidence type="ECO:0000313" key="18">
    <source>
        <dbReference type="EMBL" id="KAJ7678480.1"/>
    </source>
</evidence>
<gene>
    <name evidence="18" type="ORF">B0H17DRAFT_944489</name>
</gene>
<feature type="compositionally biased region" description="Polar residues" evidence="15">
    <location>
        <begin position="342"/>
        <end position="354"/>
    </location>
</feature>
<dbReference type="GO" id="GO:0005634">
    <property type="term" value="C:nucleus"/>
    <property type="evidence" value="ECO:0007669"/>
    <property type="project" value="UniProtKB-SubCell"/>
</dbReference>
<feature type="region of interest" description="Disordered" evidence="15">
    <location>
        <begin position="1135"/>
        <end position="1220"/>
    </location>
</feature>
<feature type="compositionally biased region" description="Polar residues" evidence="15">
    <location>
        <begin position="826"/>
        <end position="845"/>
    </location>
</feature>
<keyword evidence="8" id="KW-0156">Chromatin regulator</keyword>
<keyword evidence="10 13" id="KW-0539">Nucleus</keyword>
<comment type="catalytic activity">
    <reaction evidence="13">
        <text>L-lysyl-[protein] + acetyl-CoA = N(6)-acetyl-L-lysyl-[protein] + CoA + H(+)</text>
        <dbReference type="Rhea" id="RHEA:45948"/>
        <dbReference type="Rhea" id="RHEA-COMP:9752"/>
        <dbReference type="Rhea" id="RHEA-COMP:10731"/>
        <dbReference type="ChEBI" id="CHEBI:15378"/>
        <dbReference type="ChEBI" id="CHEBI:29969"/>
        <dbReference type="ChEBI" id="CHEBI:57287"/>
        <dbReference type="ChEBI" id="CHEBI:57288"/>
        <dbReference type="ChEBI" id="CHEBI:61930"/>
        <dbReference type="EC" id="2.3.1.48"/>
    </reaction>
</comment>
<dbReference type="InterPro" id="IPR011011">
    <property type="entry name" value="Znf_FYVE_PHD"/>
</dbReference>
<evidence type="ECO:0000256" key="14">
    <source>
        <dbReference type="SAM" id="Coils"/>
    </source>
</evidence>
<feature type="compositionally biased region" description="Basic and acidic residues" evidence="15">
    <location>
        <begin position="853"/>
        <end position="866"/>
    </location>
</feature>
<dbReference type="SMART" id="SM00249">
    <property type="entry name" value="PHD"/>
    <property type="match status" value="1"/>
</dbReference>
<dbReference type="EC" id="2.3.1.48" evidence="3 13"/>
<comment type="subcellular location">
    <subcellularLocation>
        <location evidence="1 13">Nucleus</location>
    </subcellularLocation>
</comment>
<comment type="caution">
    <text evidence="18">The sequence shown here is derived from an EMBL/GenBank/DDBJ whole genome shotgun (WGS) entry which is preliminary data.</text>
</comment>
<dbReference type="EMBL" id="JARKIE010000134">
    <property type="protein sequence ID" value="KAJ7678480.1"/>
    <property type="molecule type" value="Genomic_DNA"/>
</dbReference>
<feature type="compositionally biased region" description="Low complexity" evidence="15">
    <location>
        <begin position="355"/>
        <end position="372"/>
    </location>
</feature>
<keyword evidence="4" id="KW-0808">Transferase</keyword>
<evidence type="ECO:0000259" key="17">
    <source>
        <dbReference type="PROSITE" id="PS51726"/>
    </source>
</evidence>
<protein>
    <recommendedName>
        <fullName evidence="3 13">Histone acetyltransferase</fullName>
        <ecNumber evidence="3 13">2.3.1.48</ecNumber>
    </recommendedName>
</protein>
<dbReference type="SUPFAM" id="SSF57903">
    <property type="entry name" value="FYVE/PHD zinc finger"/>
    <property type="match status" value="1"/>
</dbReference>
<dbReference type="InterPro" id="IPR019787">
    <property type="entry name" value="Znf_PHD-finger"/>
</dbReference>
<dbReference type="GO" id="GO:0031507">
    <property type="term" value="P:heterochromatin formation"/>
    <property type="evidence" value="ECO:0007669"/>
    <property type="project" value="UniProtKB-ARBA"/>
</dbReference>
<evidence type="ECO:0000313" key="19">
    <source>
        <dbReference type="Proteomes" id="UP001221757"/>
    </source>
</evidence>
<feature type="compositionally biased region" description="Acidic residues" evidence="15">
    <location>
        <begin position="1369"/>
        <end position="1378"/>
    </location>
</feature>
<keyword evidence="6 12" id="KW-0863">Zinc-finger</keyword>
<feature type="compositionally biased region" description="Basic and acidic residues" evidence="15">
    <location>
        <begin position="277"/>
        <end position="300"/>
    </location>
</feature>
<feature type="domain" description="PHD-type" evidence="16">
    <location>
        <begin position="110"/>
        <end position="169"/>
    </location>
</feature>
<evidence type="ECO:0000256" key="12">
    <source>
        <dbReference type="PROSITE-ProRule" id="PRU00146"/>
    </source>
</evidence>
<reference evidence="18" key="1">
    <citation type="submission" date="2023-03" db="EMBL/GenBank/DDBJ databases">
        <title>Massive genome expansion in bonnet fungi (Mycena s.s.) driven by repeated elements and novel gene families across ecological guilds.</title>
        <authorList>
            <consortium name="Lawrence Berkeley National Laboratory"/>
            <person name="Harder C.B."/>
            <person name="Miyauchi S."/>
            <person name="Viragh M."/>
            <person name="Kuo A."/>
            <person name="Thoen E."/>
            <person name="Andreopoulos B."/>
            <person name="Lu D."/>
            <person name="Skrede I."/>
            <person name="Drula E."/>
            <person name="Henrissat B."/>
            <person name="Morin E."/>
            <person name="Kohler A."/>
            <person name="Barry K."/>
            <person name="LaButti K."/>
            <person name="Morin E."/>
            <person name="Salamov A."/>
            <person name="Lipzen A."/>
            <person name="Mereny Z."/>
            <person name="Hegedus B."/>
            <person name="Baldrian P."/>
            <person name="Stursova M."/>
            <person name="Weitz H."/>
            <person name="Taylor A."/>
            <person name="Grigoriev I.V."/>
            <person name="Nagy L.G."/>
            <person name="Martin F."/>
            <person name="Kauserud H."/>
        </authorList>
    </citation>
    <scope>NUCLEOTIDE SEQUENCE</scope>
    <source>
        <strain evidence="18">CBHHK067</strain>
    </source>
</reference>
<dbReference type="InterPro" id="IPR050603">
    <property type="entry name" value="MYST_HAT"/>
</dbReference>
<dbReference type="InterPro" id="IPR016181">
    <property type="entry name" value="Acyl_CoA_acyltransferase"/>
</dbReference>
<dbReference type="GO" id="GO:0003682">
    <property type="term" value="F:chromatin binding"/>
    <property type="evidence" value="ECO:0007669"/>
    <property type="project" value="TreeGrafter"/>
</dbReference>
<keyword evidence="9" id="KW-0007">Acetylation</keyword>
<dbReference type="GO" id="GO:0004402">
    <property type="term" value="F:histone acetyltransferase activity"/>
    <property type="evidence" value="ECO:0007669"/>
    <property type="project" value="InterPro"/>
</dbReference>
<dbReference type="PROSITE" id="PS50016">
    <property type="entry name" value="ZF_PHD_2"/>
    <property type="match status" value="1"/>
</dbReference>
<evidence type="ECO:0000256" key="10">
    <source>
        <dbReference type="ARBA" id="ARBA00023242"/>
    </source>
</evidence>
<feature type="region of interest" description="Disordered" evidence="15">
    <location>
        <begin position="1"/>
        <end position="130"/>
    </location>
</feature>
<evidence type="ECO:0000256" key="3">
    <source>
        <dbReference type="ARBA" id="ARBA00013184"/>
    </source>
</evidence>
<keyword evidence="19" id="KW-1185">Reference proteome</keyword>
<feature type="region of interest" description="Disordered" evidence="15">
    <location>
        <begin position="1059"/>
        <end position="1078"/>
    </location>
</feature>
<dbReference type="FunFam" id="3.30.60.60:FF:000001">
    <property type="entry name" value="Histone acetyltransferase"/>
    <property type="match status" value="1"/>
</dbReference>
<evidence type="ECO:0000259" key="16">
    <source>
        <dbReference type="PROSITE" id="PS50016"/>
    </source>
</evidence>
<feature type="compositionally biased region" description="Acidic residues" evidence="15">
    <location>
        <begin position="202"/>
        <end position="221"/>
    </location>
</feature>
<evidence type="ECO:0000256" key="15">
    <source>
        <dbReference type="SAM" id="MobiDB-lite"/>
    </source>
</evidence>
<evidence type="ECO:0000256" key="4">
    <source>
        <dbReference type="ARBA" id="ARBA00022679"/>
    </source>
</evidence>
<evidence type="ECO:0000256" key="6">
    <source>
        <dbReference type="ARBA" id="ARBA00022771"/>
    </source>
</evidence>
<dbReference type="PANTHER" id="PTHR10615">
    <property type="entry name" value="HISTONE ACETYLTRANSFERASE"/>
    <property type="match status" value="1"/>
</dbReference>
<feature type="region of interest" description="Disordered" evidence="15">
    <location>
        <begin position="1344"/>
        <end position="1446"/>
    </location>
</feature>
<dbReference type="Pfam" id="PF17772">
    <property type="entry name" value="zf-MYST"/>
    <property type="match status" value="1"/>
</dbReference>
<dbReference type="Gene3D" id="1.10.10.10">
    <property type="entry name" value="Winged helix-like DNA-binding domain superfamily/Winged helix DNA-binding domain"/>
    <property type="match status" value="1"/>
</dbReference>
<dbReference type="InterPro" id="IPR002717">
    <property type="entry name" value="HAT_MYST-type"/>
</dbReference>
<dbReference type="InterPro" id="IPR040706">
    <property type="entry name" value="Zf-MYST"/>
</dbReference>
<evidence type="ECO:0000256" key="9">
    <source>
        <dbReference type="ARBA" id="ARBA00022990"/>
    </source>
</evidence>
<feature type="compositionally biased region" description="Polar residues" evidence="15">
    <location>
        <begin position="966"/>
        <end position="979"/>
    </location>
</feature>
<dbReference type="Gene3D" id="3.30.40.10">
    <property type="entry name" value="Zinc/RING finger domain, C3HC4 (zinc finger)"/>
    <property type="match status" value="1"/>
</dbReference>
<name>A0AAD7GCJ3_MYCRO</name>
<dbReference type="GO" id="GO:0003712">
    <property type="term" value="F:transcription coregulator activity"/>
    <property type="evidence" value="ECO:0007669"/>
    <property type="project" value="TreeGrafter"/>
</dbReference>
<dbReference type="Pfam" id="PF00628">
    <property type="entry name" value="PHD"/>
    <property type="match status" value="1"/>
</dbReference>
<evidence type="ECO:0000256" key="1">
    <source>
        <dbReference type="ARBA" id="ARBA00004123"/>
    </source>
</evidence>
<feature type="compositionally biased region" description="Pro residues" evidence="15">
    <location>
        <begin position="82"/>
        <end position="102"/>
    </location>
</feature>
<evidence type="ECO:0000256" key="11">
    <source>
        <dbReference type="PIRSR" id="PIRSR602717-51"/>
    </source>
</evidence>
<accession>A0AAD7GCJ3</accession>
<dbReference type="InterPro" id="IPR036388">
    <property type="entry name" value="WH-like_DNA-bd_sf"/>
</dbReference>
<proteinExistence type="inferred from homology"/>
<dbReference type="InterPro" id="IPR013083">
    <property type="entry name" value="Znf_RING/FYVE/PHD"/>
</dbReference>
<dbReference type="SUPFAM" id="SSF55729">
    <property type="entry name" value="Acyl-CoA N-acyltransferases (Nat)"/>
    <property type="match status" value="1"/>
</dbReference>
<feature type="domain" description="MYST-type HAT" evidence="17">
    <location>
        <begin position="383"/>
        <end position="710"/>
    </location>
</feature>
<feature type="region of interest" description="Disordered" evidence="15">
    <location>
        <begin position="317"/>
        <end position="378"/>
    </location>
</feature>
<evidence type="ECO:0000256" key="5">
    <source>
        <dbReference type="ARBA" id="ARBA00022723"/>
    </source>
</evidence>
<feature type="compositionally biased region" description="Pro residues" evidence="15">
    <location>
        <begin position="254"/>
        <end position="264"/>
    </location>
</feature>
<evidence type="ECO:0000256" key="7">
    <source>
        <dbReference type="ARBA" id="ARBA00022833"/>
    </source>
</evidence>
<comment type="similarity">
    <text evidence="2 13">Belongs to the MYST (SAS/MOZ) family.</text>
</comment>
<dbReference type="FunFam" id="3.40.630.30:FF:000001">
    <property type="entry name" value="Histone acetyltransferase"/>
    <property type="match status" value="1"/>
</dbReference>
<dbReference type="PANTHER" id="PTHR10615:SF161">
    <property type="entry name" value="HISTONE ACETYLTRANSFERASE KAT7"/>
    <property type="match status" value="1"/>
</dbReference>
<feature type="region of interest" description="Disordered" evidence="15">
    <location>
        <begin position="789"/>
        <end position="979"/>
    </location>
</feature>
<keyword evidence="7" id="KW-0862">Zinc</keyword>
<sequence length="1545" mass="170376">MRGLAIPANAESDREPSNEYGTPFSPSDNNIPIDPALGGVPIDPALLGPHIPVQNPQRTPPPNDPPNHFSQYSEAPQGDPFAPQPEYHPIPQDEPPPSPPPKPVRRKRGPLQCNFCHGTGRSSKNQAGRTERMATCHECGKSGWHMDCLDPPVEDMPAGKWYCPRCPNAVDDERETSVASTSRSMVAPKARKGKGKAPPIPSDDESDDDDEEEEEEEEEVEATARSRRPRASKRTNGEPQISPPRPPKRIRIRPPNPPPPPPAPSVRLRVSKPRGRRHEEDEPPHGLFDDILTPEERDTTRTAIAALDKQKFDRSRAVAEVKLGPPAPRLRRTSEIPETPTAGPSSRPLRSSFMQQSQAPSPSASPAPSSASGLPRHNHDVVSAPLRISTIRFGQYDIKTWYNAPFPEEYATIPDGRLWICEFCLKYMKSRFGATRHRMKCKARNPPGDEIYRDQAVSIFEVDGRKNKIYCQNLCLLSKMFLDHKSLFYDVEPFLFYVITEVDDFGARFVGYFSKEKRSPKDYNVSCIMTLPVRQRQGWGNLLIDFSYLLSKKERRLGSPEKPLSSLGALGYKNYWTLALMRYLVTAPDRPRLEDICVATSMTMEDVHATLTQQDMITTRDVTPPRVRPSPGQSIKFPKGRKNGVARRHLQRTQTMERGSAEQREASKGPFVAPTQYEITWDRERVAEFLSNWEAKGYLQLKPEKLQWSPYILAKTHKTEALGAADTAGLLTTAKLLLSLNGGANGNGAYTGSVLSSVGPSTPYANGAAVALSASPVVGGLFGELPTAFPPRSASPAADQEMQMERDRELATRLAADTPRTRLRTRSGQTVIATPTRSVPDTPSSVRRRRGEKGKGKEKQMRPQAKEEEEEEEEDAVEEGRQLRSRPGQLTGLLTFASPRRIPSPKKRRRVESSSPEEDASPSTASAPLRTPSPALNGQDHHEIDSPPCAQEPPSAPNGLDATRPPCTSNDELRASNTAGPIIKTIVVETGNEEGDAVKSEDVGTPLTSFTGRQSDDTVVTADPTPAKAVDGVVGGALSVIAQAWQHHGRVVLAHEQMSEDEVSLGDEEDGDADAEGELEDAEGSVDCCCLQACSKSSMQYNHISASGERRDLNLQDNPNSSIGQALGNHINVQAPSYSRQPPEGYRISQSPPTHAPGSSASLTFNVNGAQSSSAPAVPSMKRKQAETSVLSGHVSKRRREAEESADTYEDGGGAGAKHWTDEEKTSLFQWLMGPTHDDHWNSLRATKNSCLRECAVEVYGNKKTYQALKGCYERNFNLFKQIYAFETFHAHAGSGPITSHGEADRLRDYERRLGSARRAGCDVGNITARTIEHWHRTGWYVHPNSNRWHGDPATTKPAVGRPAVNTLDDGDGDDDQTLDFSDSPNSNSSHAQGPPPMPSYVSPQQTLRDAVPPSVPPRPPTPSAPRTPMPMSLPMPPPPATPDQSIVNLPLTQGMISAYLQFMQVQTQTGKQKLDYLRRREEREEKESQLRRDLDRARMERETAEFEQNKRSVNIKHAIELLGSTVVDETIKQAARDYLTKSLA</sequence>
<evidence type="ECO:0000256" key="2">
    <source>
        <dbReference type="ARBA" id="ARBA00010107"/>
    </source>
</evidence>
<organism evidence="18 19">
    <name type="scientific">Mycena rosella</name>
    <name type="common">Pink bonnet</name>
    <name type="synonym">Agaricus rosellus</name>
    <dbReference type="NCBI Taxonomy" id="1033263"/>
    <lineage>
        <taxon>Eukaryota</taxon>
        <taxon>Fungi</taxon>
        <taxon>Dikarya</taxon>
        <taxon>Basidiomycota</taxon>
        <taxon>Agaricomycotina</taxon>
        <taxon>Agaricomycetes</taxon>
        <taxon>Agaricomycetidae</taxon>
        <taxon>Agaricales</taxon>
        <taxon>Marasmiineae</taxon>
        <taxon>Mycenaceae</taxon>
        <taxon>Mycena</taxon>
    </lineage>
</organism>
<dbReference type="GO" id="GO:0006357">
    <property type="term" value="P:regulation of transcription by RNA polymerase II"/>
    <property type="evidence" value="ECO:0007669"/>
    <property type="project" value="TreeGrafter"/>
</dbReference>
<dbReference type="PROSITE" id="PS51726">
    <property type="entry name" value="MYST_HAT"/>
    <property type="match status" value="1"/>
</dbReference>
<dbReference type="GO" id="GO:0008270">
    <property type="term" value="F:zinc ion binding"/>
    <property type="evidence" value="ECO:0007669"/>
    <property type="project" value="UniProtKB-KW"/>
</dbReference>
<feature type="coiled-coil region" evidence="14">
    <location>
        <begin position="1481"/>
        <end position="1517"/>
    </location>
</feature>